<proteinExistence type="inferred from homology"/>
<evidence type="ECO:0000256" key="2">
    <source>
        <dbReference type="ARBA" id="ARBA00007651"/>
    </source>
</evidence>
<comment type="subcellular location">
    <subcellularLocation>
        <location evidence="1 8">Cell membrane</location>
        <topology evidence="1 8">Multi-pass membrane protein</topology>
    </subcellularLocation>
</comment>
<evidence type="ECO:0000313" key="10">
    <source>
        <dbReference type="EMBL" id="CAK9259453.1"/>
    </source>
</evidence>
<dbReference type="Proteomes" id="UP001497444">
    <property type="component" value="Chromosome 12"/>
</dbReference>
<comment type="similarity">
    <text evidence="2 8">Belongs to the Casparian strip membrane proteins (CASP) family.</text>
</comment>
<sequence>MANQTAWSTEYFDDRPLVNKAQVETAAAASPRTAAPVGIPPPMYTTRNSNSAAGRNTGSVRSFGVLVCFLLVPRVLQVIFLIIAMSVTAAIPGFTAFSSLKFLLSMDVIALVYSLAVLVWVIICLVSGNSQLGGTGSYITFILDLLLACTLGAAGVAAAVVTVDVDGGANCGSPCLEQNAAIFMGSLTITLLSFSAGVSRSMMQSTTALRDGTSVNNH</sequence>
<dbReference type="InterPro" id="IPR006702">
    <property type="entry name" value="CASP_dom"/>
</dbReference>
<feature type="domain" description="Casparian strip membrane protein" evidence="9">
    <location>
        <begin position="71"/>
        <end position="168"/>
    </location>
</feature>
<keyword evidence="11" id="KW-1185">Reference proteome</keyword>
<dbReference type="EMBL" id="OZ020107">
    <property type="protein sequence ID" value="CAK9259453.1"/>
    <property type="molecule type" value="Genomic_DNA"/>
</dbReference>
<comment type="subunit">
    <text evidence="3 8">Homodimer and heterodimers.</text>
</comment>
<keyword evidence="4 8" id="KW-1003">Cell membrane</keyword>
<name>A0ABP0W0F1_9BRYO</name>
<feature type="transmembrane region" description="Helical" evidence="8">
    <location>
        <begin position="180"/>
        <end position="198"/>
    </location>
</feature>
<feature type="transmembrane region" description="Helical" evidence="8">
    <location>
        <begin position="138"/>
        <end position="160"/>
    </location>
</feature>
<evidence type="ECO:0000256" key="3">
    <source>
        <dbReference type="ARBA" id="ARBA00011489"/>
    </source>
</evidence>
<accession>A0ABP0W0F1</accession>
<keyword evidence="6 8" id="KW-1133">Transmembrane helix</keyword>
<dbReference type="PANTHER" id="PTHR33573:SF50">
    <property type="entry name" value="CASP-LIKE PROTEIN 4A3"/>
    <property type="match status" value="1"/>
</dbReference>
<keyword evidence="7 8" id="KW-0472">Membrane</keyword>
<feature type="transmembrane region" description="Helical" evidence="8">
    <location>
        <begin position="63"/>
        <end position="91"/>
    </location>
</feature>
<evidence type="ECO:0000256" key="8">
    <source>
        <dbReference type="RuleBase" id="RU361233"/>
    </source>
</evidence>
<dbReference type="Pfam" id="PF04535">
    <property type="entry name" value="CASP_dom"/>
    <property type="match status" value="1"/>
</dbReference>
<evidence type="ECO:0000256" key="6">
    <source>
        <dbReference type="ARBA" id="ARBA00022989"/>
    </source>
</evidence>
<evidence type="ECO:0000256" key="7">
    <source>
        <dbReference type="ARBA" id="ARBA00023136"/>
    </source>
</evidence>
<dbReference type="PANTHER" id="PTHR33573">
    <property type="entry name" value="CASP-LIKE PROTEIN 4A4"/>
    <property type="match status" value="1"/>
</dbReference>
<evidence type="ECO:0000256" key="1">
    <source>
        <dbReference type="ARBA" id="ARBA00004651"/>
    </source>
</evidence>
<keyword evidence="5 8" id="KW-0812">Transmembrane</keyword>
<evidence type="ECO:0000256" key="4">
    <source>
        <dbReference type="ARBA" id="ARBA00022475"/>
    </source>
</evidence>
<protein>
    <recommendedName>
        <fullName evidence="8">CASP-like protein</fullName>
    </recommendedName>
</protein>
<evidence type="ECO:0000313" key="11">
    <source>
        <dbReference type="Proteomes" id="UP001497444"/>
    </source>
</evidence>
<feature type="transmembrane region" description="Helical" evidence="8">
    <location>
        <begin position="103"/>
        <end position="126"/>
    </location>
</feature>
<evidence type="ECO:0000259" key="9">
    <source>
        <dbReference type="Pfam" id="PF04535"/>
    </source>
</evidence>
<reference evidence="10" key="1">
    <citation type="submission" date="2024-02" db="EMBL/GenBank/DDBJ databases">
        <authorList>
            <consortium name="ELIXIR-Norway"/>
            <consortium name="Elixir Norway"/>
        </authorList>
    </citation>
    <scope>NUCLEOTIDE SEQUENCE</scope>
</reference>
<organism evidence="10 11">
    <name type="scientific">Sphagnum jensenii</name>
    <dbReference type="NCBI Taxonomy" id="128206"/>
    <lineage>
        <taxon>Eukaryota</taxon>
        <taxon>Viridiplantae</taxon>
        <taxon>Streptophyta</taxon>
        <taxon>Embryophyta</taxon>
        <taxon>Bryophyta</taxon>
        <taxon>Sphagnophytina</taxon>
        <taxon>Sphagnopsida</taxon>
        <taxon>Sphagnales</taxon>
        <taxon>Sphagnaceae</taxon>
        <taxon>Sphagnum</taxon>
    </lineage>
</organism>
<gene>
    <name evidence="10" type="ORF">CSSPJE1EN1_LOCUS4931</name>
</gene>
<evidence type="ECO:0000256" key="5">
    <source>
        <dbReference type="ARBA" id="ARBA00022692"/>
    </source>
</evidence>